<comment type="caution">
    <text evidence="7">The sequence shown here is derived from an EMBL/GenBank/DDBJ whole genome shotgun (WGS) entry which is preliminary data.</text>
</comment>
<keyword evidence="8" id="KW-1185">Reference proteome</keyword>
<feature type="transmembrane region" description="Helical" evidence="6">
    <location>
        <begin position="47"/>
        <end position="69"/>
    </location>
</feature>
<evidence type="ECO:0000256" key="3">
    <source>
        <dbReference type="ARBA" id="ARBA00022989"/>
    </source>
</evidence>
<feature type="region of interest" description="Disordered" evidence="5">
    <location>
        <begin position="317"/>
        <end position="342"/>
    </location>
</feature>
<evidence type="ECO:0000256" key="2">
    <source>
        <dbReference type="ARBA" id="ARBA00022692"/>
    </source>
</evidence>
<evidence type="ECO:0000256" key="1">
    <source>
        <dbReference type="ARBA" id="ARBA00004141"/>
    </source>
</evidence>
<keyword evidence="4 6" id="KW-0472">Membrane</keyword>
<protein>
    <submittedName>
        <fullName evidence="7">Type IV secretion system protein</fullName>
    </submittedName>
</protein>
<feature type="transmembrane region" description="Helical" evidence="6">
    <location>
        <begin position="76"/>
        <end position="99"/>
    </location>
</feature>
<dbReference type="InterPro" id="IPR007688">
    <property type="entry name" value="Conjugal_tfr_TrbL/VirB6"/>
</dbReference>
<dbReference type="RefSeq" id="WP_232137284.1">
    <property type="nucleotide sequence ID" value="NZ_CP089507.1"/>
</dbReference>
<evidence type="ECO:0000313" key="7">
    <source>
        <dbReference type="EMBL" id="MCD9098106.1"/>
    </source>
</evidence>
<feature type="transmembrane region" description="Helical" evidence="6">
    <location>
        <begin position="215"/>
        <end position="235"/>
    </location>
</feature>
<organism evidence="7 8">
    <name type="scientific">Luteimonas fraxinea</name>
    <dbReference type="NCBI Taxonomy" id="2901869"/>
    <lineage>
        <taxon>Bacteria</taxon>
        <taxon>Pseudomonadati</taxon>
        <taxon>Pseudomonadota</taxon>
        <taxon>Gammaproteobacteria</taxon>
        <taxon>Lysobacterales</taxon>
        <taxon>Lysobacteraceae</taxon>
        <taxon>Luteimonas</taxon>
    </lineage>
</organism>
<accession>A0ABS8UF26</accession>
<feature type="transmembrane region" description="Helical" evidence="6">
    <location>
        <begin position="277"/>
        <end position="297"/>
    </location>
</feature>
<dbReference type="Pfam" id="PF04610">
    <property type="entry name" value="TrbL"/>
    <property type="match status" value="1"/>
</dbReference>
<name>A0ABS8UF26_9GAMM</name>
<dbReference type="Proteomes" id="UP001430360">
    <property type="component" value="Unassembled WGS sequence"/>
</dbReference>
<proteinExistence type="predicted"/>
<keyword evidence="3 6" id="KW-1133">Transmembrane helix</keyword>
<evidence type="ECO:0000313" key="8">
    <source>
        <dbReference type="Proteomes" id="UP001430360"/>
    </source>
</evidence>
<feature type="transmembrane region" description="Helical" evidence="6">
    <location>
        <begin position="241"/>
        <end position="265"/>
    </location>
</feature>
<dbReference type="EMBL" id="JAJQKU010000004">
    <property type="protein sequence ID" value="MCD9098106.1"/>
    <property type="molecule type" value="Genomic_DNA"/>
</dbReference>
<comment type="subcellular location">
    <subcellularLocation>
        <location evidence="1">Membrane</location>
        <topology evidence="1">Multi-pass membrane protein</topology>
    </subcellularLocation>
</comment>
<evidence type="ECO:0000256" key="4">
    <source>
        <dbReference type="ARBA" id="ARBA00023136"/>
    </source>
</evidence>
<evidence type="ECO:0000256" key="6">
    <source>
        <dbReference type="SAM" id="Phobius"/>
    </source>
</evidence>
<feature type="transmembrane region" description="Helical" evidence="6">
    <location>
        <begin position="182"/>
        <end position="203"/>
    </location>
</feature>
<reference evidence="7" key="1">
    <citation type="submission" date="2021-12" db="EMBL/GenBank/DDBJ databases">
        <authorList>
            <person name="Ulrich A."/>
        </authorList>
    </citation>
    <scope>NUCLEOTIDE SEQUENCE</scope>
    <source>
        <strain evidence="7">A1P009</strain>
    </source>
</reference>
<keyword evidence="2 6" id="KW-0812">Transmembrane</keyword>
<feature type="transmembrane region" description="Helical" evidence="6">
    <location>
        <begin position="20"/>
        <end position="41"/>
    </location>
</feature>
<reference evidence="7" key="2">
    <citation type="journal article" date="2022" name="Syst. Appl. Microbiol.">
        <title>Physiological and genomic characterisation of Luteimonas fraxinea sp. nov., a bacterial species associated with trees tolerant to ash dieback.</title>
        <authorList>
            <person name="Ulrich K."/>
            <person name="Becker R."/>
            <person name="Behrendt U."/>
            <person name="Kube M."/>
            <person name="Schneck V."/>
            <person name="Ulrich A."/>
        </authorList>
    </citation>
    <scope>NUCLEOTIDE SEQUENCE</scope>
    <source>
        <strain evidence="7">A1P009</strain>
    </source>
</reference>
<sequence>MEFLPDSVAMFNPSGFASWAFFKFIFGVVNSDIAAFQNALLGRTTRFVSGIVFTLLVLWVLIQGFLIVTGRSRESLMGLVVGSLRAFLIVIAATSMSFFGNNLTTFFTSDLPTSIHQVVSGNDSKVEDAIDKNLQTMGLIFALVDALPTQGSDANTRDQKAVTNLTGIGIAGPSVIGGAMLLLYKIALVLFVGFGPLFILALLFDQTKDLFKRWLLYGIGTMFAMAVLAVMVSIATKVVAMAAAAMVAAYTLSSIGIGAMGPGFGGGLNSAAVQQGGVGLLMSVLMVMTPPMAAMFFNGTLGQFAANSSFGNVGRNSTGQVSDFKQETLPSRPRRGGDGGIG</sequence>
<gene>
    <name evidence="7" type="ORF">LTT95_14270</name>
</gene>
<evidence type="ECO:0000256" key="5">
    <source>
        <dbReference type="SAM" id="MobiDB-lite"/>
    </source>
</evidence>